<feature type="region of interest" description="Disordered" evidence="1">
    <location>
        <begin position="117"/>
        <end position="137"/>
    </location>
</feature>
<reference evidence="5" key="1">
    <citation type="journal article" date="2019" name="Int. J. Syst. Evol. Microbiol.">
        <title>The Global Catalogue of Microorganisms (GCM) 10K type strain sequencing project: providing services to taxonomists for standard genome sequencing and annotation.</title>
        <authorList>
            <consortium name="The Broad Institute Genomics Platform"/>
            <consortium name="The Broad Institute Genome Sequencing Center for Infectious Disease"/>
            <person name="Wu L."/>
            <person name="Ma J."/>
        </authorList>
    </citation>
    <scope>NUCLEOTIDE SEQUENCE [LARGE SCALE GENOMIC DNA]</scope>
    <source>
        <strain evidence="5">CGMCC 1.6964</strain>
    </source>
</reference>
<feature type="compositionally biased region" description="Acidic residues" evidence="1">
    <location>
        <begin position="198"/>
        <end position="223"/>
    </location>
</feature>
<accession>A0ABQ2L6X2</accession>
<feature type="chain" id="PRO_5047163828" evidence="2">
    <location>
        <begin position="25"/>
        <end position="223"/>
    </location>
</feature>
<evidence type="ECO:0000256" key="2">
    <source>
        <dbReference type="SAM" id="SignalP"/>
    </source>
</evidence>
<evidence type="ECO:0000256" key="1">
    <source>
        <dbReference type="SAM" id="MobiDB-lite"/>
    </source>
</evidence>
<evidence type="ECO:0000259" key="3">
    <source>
        <dbReference type="Pfam" id="PF03413"/>
    </source>
</evidence>
<feature type="domain" description="PepSY" evidence="3">
    <location>
        <begin position="140"/>
        <end position="199"/>
    </location>
</feature>
<evidence type="ECO:0000313" key="4">
    <source>
        <dbReference type="EMBL" id="GGO05498.1"/>
    </source>
</evidence>
<dbReference type="InterPro" id="IPR025711">
    <property type="entry name" value="PepSY"/>
</dbReference>
<evidence type="ECO:0000313" key="5">
    <source>
        <dbReference type="Proteomes" id="UP000606653"/>
    </source>
</evidence>
<sequence length="223" mass="23439">MVKRKLMIGAVAAALTLGGTAALANGTGTSGSVSNQANLSAGTAGVQTQNVSKAAMISPEQAKEAALKAQKGIVDDIELKTKNGKSYYKVEIDRTQGSDVDVWVDAYTASILKVVNDDNDDDGDQARSGKQKSTVSSAVKITSAQAGEIAVDQAGGGKVTDIDLDKDNGRYIYEIEVKTAKGEADVEVDAATGKVLSYEEDFDDNGDNDDNDDNDYEDDQDDD</sequence>
<dbReference type="RefSeq" id="WP_018977290.1">
    <property type="nucleotide sequence ID" value="NZ_BMLN01000010.1"/>
</dbReference>
<feature type="signal peptide" evidence="2">
    <location>
        <begin position="1"/>
        <end position="24"/>
    </location>
</feature>
<dbReference type="Proteomes" id="UP000606653">
    <property type="component" value="Unassembled WGS sequence"/>
</dbReference>
<comment type="caution">
    <text evidence="4">The sequence shown here is derived from an EMBL/GenBank/DDBJ whole genome shotgun (WGS) entry which is preliminary data.</text>
</comment>
<proteinExistence type="predicted"/>
<feature type="region of interest" description="Disordered" evidence="1">
    <location>
        <begin position="195"/>
        <end position="223"/>
    </location>
</feature>
<dbReference type="Pfam" id="PF03413">
    <property type="entry name" value="PepSY"/>
    <property type="match status" value="2"/>
</dbReference>
<gene>
    <name evidence="4" type="ORF">GCM10010969_31950</name>
</gene>
<organism evidence="4 5">
    <name type="scientific">Saccharibacillus kuerlensis</name>
    <dbReference type="NCBI Taxonomy" id="459527"/>
    <lineage>
        <taxon>Bacteria</taxon>
        <taxon>Bacillati</taxon>
        <taxon>Bacillota</taxon>
        <taxon>Bacilli</taxon>
        <taxon>Bacillales</taxon>
        <taxon>Paenibacillaceae</taxon>
        <taxon>Saccharibacillus</taxon>
    </lineage>
</organism>
<keyword evidence="2" id="KW-0732">Signal</keyword>
<dbReference type="EMBL" id="BMLN01000010">
    <property type="protein sequence ID" value="GGO05498.1"/>
    <property type="molecule type" value="Genomic_DNA"/>
</dbReference>
<keyword evidence="4" id="KW-0449">Lipoprotein</keyword>
<keyword evidence="5" id="KW-1185">Reference proteome</keyword>
<feature type="domain" description="PepSY" evidence="3">
    <location>
        <begin position="57"/>
        <end position="114"/>
    </location>
</feature>
<dbReference type="Gene3D" id="3.10.450.40">
    <property type="match status" value="2"/>
</dbReference>
<protein>
    <submittedName>
        <fullName evidence="4">Lipoprotein</fullName>
    </submittedName>
</protein>
<name>A0ABQ2L6X2_9BACL</name>